<dbReference type="KEGG" id="cyj:Cyan7822_1336"/>
<dbReference type="EC" id="5.2.1.8" evidence="2"/>
<evidence type="ECO:0000256" key="1">
    <source>
        <dbReference type="ARBA" id="ARBA00000971"/>
    </source>
</evidence>
<keyword evidence="3" id="KW-0732">Signal</keyword>
<dbReference type="SUPFAM" id="SSF109998">
    <property type="entry name" value="Triger factor/SurA peptide-binding domain-like"/>
    <property type="match status" value="1"/>
</dbReference>
<comment type="catalytic activity">
    <reaction evidence="1">
        <text>[protein]-peptidylproline (omega=180) = [protein]-peptidylproline (omega=0)</text>
        <dbReference type="Rhea" id="RHEA:16237"/>
        <dbReference type="Rhea" id="RHEA-COMP:10747"/>
        <dbReference type="Rhea" id="RHEA-COMP:10748"/>
        <dbReference type="ChEBI" id="CHEBI:83833"/>
        <dbReference type="ChEBI" id="CHEBI:83834"/>
        <dbReference type="EC" id="5.2.1.8"/>
    </reaction>
</comment>
<protein>
    <recommendedName>
        <fullName evidence="2">peptidylprolyl isomerase</fullName>
        <ecNumber evidence="2">5.2.1.8</ecNumber>
    </recommendedName>
</protein>
<dbReference type="SUPFAM" id="SSF54534">
    <property type="entry name" value="FKBP-like"/>
    <property type="match status" value="1"/>
</dbReference>
<dbReference type="Gene3D" id="1.10.4030.10">
    <property type="entry name" value="Porin chaperone SurA, peptide-binding domain"/>
    <property type="match status" value="1"/>
</dbReference>
<dbReference type="Proteomes" id="UP000008206">
    <property type="component" value="Chromosome"/>
</dbReference>
<evidence type="ECO:0000256" key="2">
    <source>
        <dbReference type="ARBA" id="ARBA00013194"/>
    </source>
</evidence>
<evidence type="ECO:0000313" key="8">
    <source>
        <dbReference type="EMBL" id="ADN13337.1"/>
    </source>
</evidence>
<evidence type="ECO:0000259" key="7">
    <source>
        <dbReference type="PROSITE" id="PS50198"/>
    </source>
</evidence>
<dbReference type="InterPro" id="IPR027304">
    <property type="entry name" value="Trigger_fact/SurA_dom_sf"/>
</dbReference>
<sequence>MSITITPSDIFKAVQISCQIPEFIEQIVTRKIIEEAAKKAGIKIETEELQKAADEFRLGNQLQNAEDTWKWLEKYSLSLDSFEELVYINLISNKLVNHLFGDKIDAYFFQNQLDYGGVVMYEVVLEDKDLALELFYGIQEGEMSFYEVAHQYIAEQELRRKCGYLGMVNRKNLKPEISAVVFAANPPQVLKPIITSKGVHLILVEEIVKPELNQNLARKIAADLFTDWLKEQIAQVEVIKQLEVQIN</sequence>
<keyword evidence="9" id="KW-1185">Reference proteome</keyword>
<dbReference type="Pfam" id="PF00639">
    <property type="entry name" value="Rotamase"/>
    <property type="match status" value="1"/>
</dbReference>
<dbReference type="InterPro" id="IPR000297">
    <property type="entry name" value="PPIase_PpiC"/>
</dbReference>
<gene>
    <name evidence="8" type="ordered locus">Cyan7822_1336</name>
</gene>
<organism evidence="8 9">
    <name type="scientific">Gloeothece verrucosa (strain PCC 7822)</name>
    <name type="common">Cyanothece sp. (strain PCC 7822)</name>
    <dbReference type="NCBI Taxonomy" id="497965"/>
    <lineage>
        <taxon>Bacteria</taxon>
        <taxon>Bacillati</taxon>
        <taxon>Cyanobacteriota</taxon>
        <taxon>Cyanophyceae</taxon>
        <taxon>Oscillatoriophycideae</taxon>
        <taxon>Chroococcales</taxon>
        <taxon>Aphanothecaceae</taxon>
        <taxon>Gloeothece</taxon>
        <taxon>Gloeothece verrucosa</taxon>
    </lineage>
</organism>
<dbReference type="GO" id="GO:0003755">
    <property type="term" value="F:peptidyl-prolyl cis-trans isomerase activity"/>
    <property type="evidence" value="ECO:0007669"/>
    <property type="project" value="UniProtKB-KW"/>
</dbReference>
<evidence type="ECO:0000313" key="9">
    <source>
        <dbReference type="Proteomes" id="UP000008206"/>
    </source>
</evidence>
<keyword evidence="5 6" id="KW-0413">Isomerase</keyword>
<evidence type="ECO:0000256" key="6">
    <source>
        <dbReference type="PROSITE-ProRule" id="PRU00278"/>
    </source>
</evidence>
<dbReference type="PANTHER" id="PTHR47245">
    <property type="entry name" value="PEPTIDYLPROLYL ISOMERASE"/>
    <property type="match status" value="1"/>
</dbReference>
<feature type="domain" description="PpiC" evidence="7">
    <location>
        <begin position="123"/>
        <end position="206"/>
    </location>
</feature>
<accession>E0UHT0</accession>
<evidence type="ECO:0000256" key="5">
    <source>
        <dbReference type="ARBA" id="ARBA00023235"/>
    </source>
</evidence>
<reference evidence="9" key="1">
    <citation type="journal article" date="2011" name="MBio">
        <title>Novel metabolic attributes of the genus Cyanothece, comprising a group of unicellular nitrogen-fixing Cyanobacteria.</title>
        <authorList>
            <person name="Bandyopadhyay A."/>
            <person name="Elvitigala T."/>
            <person name="Welsh E."/>
            <person name="Stockel J."/>
            <person name="Liberton M."/>
            <person name="Min H."/>
            <person name="Sherman L.A."/>
            <person name="Pakrasi H.B."/>
        </authorList>
    </citation>
    <scope>NUCLEOTIDE SEQUENCE [LARGE SCALE GENOMIC DNA]</scope>
    <source>
        <strain evidence="9">PCC 7822</strain>
    </source>
</reference>
<dbReference type="Gene3D" id="3.10.50.40">
    <property type="match status" value="1"/>
</dbReference>
<dbReference type="PANTHER" id="PTHR47245:SF1">
    <property type="entry name" value="FOLDASE PROTEIN PRSA"/>
    <property type="match status" value="1"/>
</dbReference>
<dbReference type="PROSITE" id="PS50198">
    <property type="entry name" value="PPIC_PPIASE_2"/>
    <property type="match status" value="1"/>
</dbReference>
<dbReference type="InterPro" id="IPR050245">
    <property type="entry name" value="PrsA_foldase"/>
</dbReference>
<dbReference type="eggNOG" id="COG0760">
    <property type="taxonomic scope" value="Bacteria"/>
</dbReference>
<name>E0UHT0_GLOV7</name>
<dbReference type="OrthoDB" id="530022at2"/>
<dbReference type="EMBL" id="CP002198">
    <property type="protein sequence ID" value="ADN13337.1"/>
    <property type="molecule type" value="Genomic_DNA"/>
</dbReference>
<dbReference type="InterPro" id="IPR046357">
    <property type="entry name" value="PPIase_dom_sf"/>
</dbReference>
<dbReference type="RefSeq" id="WP_013321444.1">
    <property type="nucleotide sequence ID" value="NC_014501.1"/>
</dbReference>
<proteinExistence type="predicted"/>
<evidence type="ECO:0000256" key="4">
    <source>
        <dbReference type="ARBA" id="ARBA00023110"/>
    </source>
</evidence>
<dbReference type="HOGENOM" id="CLU_082394_1_0_3"/>
<dbReference type="AlphaFoldDB" id="E0UHT0"/>
<evidence type="ECO:0000256" key="3">
    <source>
        <dbReference type="ARBA" id="ARBA00022729"/>
    </source>
</evidence>
<dbReference type="STRING" id="497965.Cyan7822_1336"/>
<keyword evidence="4 6" id="KW-0697">Rotamase</keyword>